<dbReference type="OrthoDB" id="2379109at2"/>
<dbReference type="EMBL" id="LSDG01000046">
    <property type="protein sequence ID" value="KXB64900.1"/>
    <property type="molecule type" value="Genomic_DNA"/>
</dbReference>
<dbReference type="InterPro" id="IPR036582">
    <property type="entry name" value="Mao_N_sf"/>
</dbReference>
<dbReference type="RefSeq" id="WP_068370015.1">
    <property type="nucleotide sequence ID" value="NZ_KQ960183.1"/>
</dbReference>
<evidence type="ECO:0000313" key="3">
    <source>
        <dbReference type="EMBL" id="KXB64900.1"/>
    </source>
</evidence>
<protein>
    <submittedName>
        <fullName evidence="3">Copper amine oxidase domain protein</fullName>
    </submittedName>
</protein>
<evidence type="ECO:0000259" key="2">
    <source>
        <dbReference type="Pfam" id="PF07833"/>
    </source>
</evidence>
<keyword evidence="4" id="KW-1185">Reference proteome</keyword>
<gene>
    <name evidence="3" type="ORF">HMPREF1863_01819</name>
</gene>
<feature type="chain" id="PRO_5007461447" evidence="1">
    <location>
        <begin position="25"/>
        <end position="276"/>
    </location>
</feature>
<dbReference type="Gene3D" id="3.30.457.10">
    <property type="entry name" value="Copper amine oxidase-like, N-terminal domain"/>
    <property type="match status" value="1"/>
</dbReference>
<name>A0A134ABK4_9FIRM</name>
<accession>A0A134ABK4</accession>
<keyword evidence="1" id="KW-0732">Signal</keyword>
<dbReference type="AlphaFoldDB" id="A0A134ABK4"/>
<evidence type="ECO:0000313" key="4">
    <source>
        <dbReference type="Proteomes" id="UP000070442"/>
    </source>
</evidence>
<feature type="domain" description="Copper amine oxidase-like N-terminal" evidence="2">
    <location>
        <begin position="37"/>
        <end position="141"/>
    </location>
</feature>
<dbReference type="Proteomes" id="UP000070442">
    <property type="component" value="Unassembled WGS sequence"/>
</dbReference>
<dbReference type="Pfam" id="PF07833">
    <property type="entry name" value="Cu_amine_oxidN1"/>
    <property type="match status" value="1"/>
</dbReference>
<dbReference type="PATRIC" id="fig|755172.3.peg.1775"/>
<sequence>MKKKSLPAIVALAILLILPNLAEAATPIRLWVGDHFVISDVNPYIENGRTLVPLRFVSTSLGYDVKWNGKDRTVTLSVGDTRIVYTIDSTAVRVTAADRTTTIHSDVPARIKDGRTFVPIRILSELEAKPISWDADRRVVILSSDYMKGPITEKVVNNVGEQLAAAVNKEGGIYFKGTYDAKTMQIYVTPVGKRVEEYRELFKTYPRFTKKEQGDMIVKDLNFALSLSGNVYGQTGIAYAVTLLNPVSPEQVLATGIGGYPAENFFKDVTQFKKAK</sequence>
<comment type="caution">
    <text evidence="3">The sequence shown here is derived from an EMBL/GenBank/DDBJ whole genome shotgun (WGS) entry which is preliminary data.</text>
</comment>
<reference evidence="4" key="1">
    <citation type="submission" date="2016-01" db="EMBL/GenBank/DDBJ databases">
        <authorList>
            <person name="Mitreva M."/>
            <person name="Pepin K.H."/>
            <person name="Mihindukulasuriya K.A."/>
            <person name="Fulton R."/>
            <person name="Fronick C."/>
            <person name="O'Laughlin M."/>
            <person name="Miner T."/>
            <person name="Herter B."/>
            <person name="Rosa B.A."/>
            <person name="Cordes M."/>
            <person name="Tomlinson C."/>
            <person name="Wollam A."/>
            <person name="Palsikar V.B."/>
            <person name="Mardis E.R."/>
            <person name="Wilson R.K."/>
        </authorList>
    </citation>
    <scope>NUCLEOTIDE SEQUENCE [LARGE SCALE GENOMIC DNA]</scope>
    <source>
        <strain evidence="4">DNF00729</strain>
    </source>
</reference>
<feature type="signal peptide" evidence="1">
    <location>
        <begin position="1"/>
        <end position="24"/>
    </location>
</feature>
<proteinExistence type="predicted"/>
<organism evidence="3 4">
    <name type="scientific">Aedoeadaptatus coxii</name>
    <dbReference type="NCBI Taxonomy" id="755172"/>
    <lineage>
        <taxon>Bacteria</taxon>
        <taxon>Bacillati</taxon>
        <taxon>Bacillota</taxon>
        <taxon>Tissierellia</taxon>
        <taxon>Tissierellales</taxon>
        <taxon>Peptoniphilaceae</taxon>
        <taxon>Aedoeadaptatus</taxon>
    </lineage>
</organism>
<evidence type="ECO:0000256" key="1">
    <source>
        <dbReference type="SAM" id="SignalP"/>
    </source>
</evidence>
<dbReference type="STRING" id="755172.HMPREF1863_01819"/>
<dbReference type="SUPFAM" id="SSF55383">
    <property type="entry name" value="Copper amine oxidase, domain N"/>
    <property type="match status" value="1"/>
</dbReference>
<dbReference type="InterPro" id="IPR012854">
    <property type="entry name" value="Cu_amine_oxidase-like_N"/>
</dbReference>